<keyword evidence="11" id="KW-1185">Reference proteome</keyword>
<evidence type="ECO:0000259" key="9">
    <source>
        <dbReference type="Pfam" id="PF05195"/>
    </source>
</evidence>
<dbReference type="Gene3D" id="3.90.230.10">
    <property type="entry name" value="Creatinase/methionine aminopeptidase superfamily"/>
    <property type="match status" value="1"/>
</dbReference>
<dbReference type="OrthoDB" id="9806388at2"/>
<evidence type="ECO:0000313" key="11">
    <source>
        <dbReference type="Proteomes" id="UP000295334"/>
    </source>
</evidence>
<evidence type="ECO:0000313" key="10">
    <source>
        <dbReference type="EMBL" id="TCJ14310.1"/>
    </source>
</evidence>
<evidence type="ECO:0000256" key="1">
    <source>
        <dbReference type="ARBA" id="ARBA00001424"/>
    </source>
</evidence>
<reference evidence="10 11" key="1">
    <citation type="submission" date="2019-03" db="EMBL/GenBank/DDBJ databases">
        <authorList>
            <person name="Kim M.K.M."/>
        </authorList>
    </citation>
    <scope>NUCLEOTIDE SEQUENCE [LARGE SCALE GENOMIC DNA]</scope>
    <source>
        <strain evidence="10 11">17J68-12</strain>
    </source>
</reference>
<dbReference type="InterPro" id="IPR007865">
    <property type="entry name" value="Aminopep_P_N"/>
</dbReference>
<dbReference type="GO" id="GO:0030145">
    <property type="term" value="F:manganese ion binding"/>
    <property type="evidence" value="ECO:0007669"/>
    <property type="project" value="InterPro"/>
</dbReference>
<dbReference type="EC" id="3.4.11.9" evidence="4"/>
<keyword evidence="5" id="KW-0479">Metal-binding</keyword>
<evidence type="ECO:0000256" key="3">
    <source>
        <dbReference type="ARBA" id="ARBA00008766"/>
    </source>
</evidence>
<dbReference type="InterPro" id="IPR029149">
    <property type="entry name" value="Creatin/AminoP/Spt16_N"/>
</dbReference>
<comment type="caution">
    <text evidence="10">The sequence shown here is derived from an EMBL/GenBank/DDBJ whole genome shotgun (WGS) entry which is preliminary data.</text>
</comment>
<proteinExistence type="inferred from homology"/>
<accession>A0A4R1BBE3</accession>
<evidence type="ECO:0000256" key="7">
    <source>
        <dbReference type="ARBA" id="ARBA00023211"/>
    </source>
</evidence>
<dbReference type="InterPro" id="IPR000994">
    <property type="entry name" value="Pept_M24"/>
</dbReference>
<name>A0A4R1BBE3_9BACT</name>
<keyword evidence="7" id="KW-0464">Manganese</keyword>
<comment type="catalytic activity">
    <reaction evidence="1">
        <text>Release of any N-terminal amino acid, including proline, that is linked to proline, even from a dipeptide or tripeptide.</text>
        <dbReference type="EC" id="3.4.11.9"/>
    </reaction>
</comment>
<dbReference type="GO" id="GO:0006508">
    <property type="term" value="P:proteolysis"/>
    <property type="evidence" value="ECO:0007669"/>
    <property type="project" value="TreeGrafter"/>
</dbReference>
<dbReference type="Pfam" id="PF05195">
    <property type="entry name" value="AMP_N"/>
    <property type="match status" value="1"/>
</dbReference>
<dbReference type="SUPFAM" id="SSF55920">
    <property type="entry name" value="Creatinase/aminopeptidase"/>
    <property type="match status" value="1"/>
</dbReference>
<feature type="domain" description="Aminopeptidase P N-terminal" evidence="9">
    <location>
        <begin position="10"/>
        <end position="96"/>
    </location>
</feature>
<dbReference type="InterPro" id="IPR052433">
    <property type="entry name" value="X-Pro_dipept-like"/>
</dbReference>
<comment type="similarity">
    <text evidence="3">Belongs to the peptidase M24B family.</text>
</comment>
<sequence>MTFTRSDIDARRARLAARWNDILAPNEAVLVHCGEPIQKPGGLDQTYPFLPHPAYFWLTGRRRESEAVLYSKEGGWVEFHKEIGADEAVWEGERHDILVEGKGRPNSEQEIYVALQQFDNVYHLGQHRTPVEGKAFELRTALDRTRRAKDAAEVALIRALAAIAKSGYERIAEAVRAGVTEQDLRIAFESEILRRGATGVPYESIVGSGPNSAILHFPPTLKTIREGELVLVDAGAERYDYCVDITRMFSAGAPSQQQKDLYKLVLRAHEECIARSKAGVQWRDVHLHAARVITEDLLQLGVLKGSLDSLLEKEVSQVFFPHGVGHLVGLRVRDTGQPENINPKLYAGARLRIDLELEENFLITVEPGCYFIPALLDDAAIRSRFANDINWNEAEKWKRVGGVRIEDNILIGKNGNDNLTIDVPKVFGN</sequence>
<dbReference type="SUPFAM" id="SSF53092">
    <property type="entry name" value="Creatinase/prolidase N-terminal domain"/>
    <property type="match status" value="1"/>
</dbReference>
<evidence type="ECO:0000256" key="2">
    <source>
        <dbReference type="ARBA" id="ARBA00001936"/>
    </source>
</evidence>
<dbReference type="PANTHER" id="PTHR43226:SF4">
    <property type="entry name" value="XAA-PRO AMINOPEPTIDASE 3"/>
    <property type="match status" value="1"/>
</dbReference>
<evidence type="ECO:0000256" key="6">
    <source>
        <dbReference type="ARBA" id="ARBA00022801"/>
    </source>
</evidence>
<evidence type="ECO:0000259" key="8">
    <source>
        <dbReference type="Pfam" id="PF00557"/>
    </source>
</evidence>
<organism evidence="10 11">
    <name type="scientific">Flaviaesturariibacter flavus</name>
    <dbReference type="NCBI Taxonomy" id="2502780"/>
    <lineage>
        <taxon>Bacteria</taxon>
        <taxon>Pseudomonadati</taxon>
        <taxon>Bacteroidota</taxon>
        <taxon>Chitinophagia</taxon>
        <taxon>Chitinophagales</taxon>
        <taxon>Chitinophagaceae</taxon>
        <taxon>Flaviaestuariibacter</taxon>
    </lineage>
</organism>
<evidence type="ECO:0000256" key="5">
    <source>
        <dbReference type="ARBA" id="ARBA00022723"/>
    </source>
</evidence>
<dbReference type="Proteomes" id="UP000295334">
    <property type="component" value="Unassembled WGS sequence"/>
</dbReference>
<dbReference type="InterPro" id="IPR036005">
    <property type="entry name" value="Creatinase/aminopeptidase-like"/>
</dbReference>
<comment type="cofactor">
    <cofactor evidence="2">
        <name>Mn(2+)</name>
        <dbReference type="ChEBI" id="CHEBI:29035"/>
    </cofactor>
</comment>
<feature type="domain" description="Peptidase M24" evidence="8">
    <location>
        <begin position="156"/>
        <end position="412"/>
    </location>
</feature>
<dbReference type="GO" id="GO:0070006">
    <property type="term" value="F:metalloaminopeptidase activity"/>
    <property type="evidence" value="ECO:0007669"/>
    <property type="project" value="InterPro"/>
</dbReference>
<dbReference type="AlphaFoldDB" id="A0A4R1BBE3"/>
<evidence type="ECO:0000256" key="4">
    <source>
        <dbReference type="ARBA" id="ARBA00012574"/>
    </source>
</evidence>
<dbReference type="Pfam" id="PF00557">
    <property type="entry name" value="Peptidase_M24"/>
    <property type="match status" value="1"/>
</dbReference>
<dbReference type="RefSeq" id="WP_131449301.1">
    <property type="nucleotide sequence ID" value="NZ_SJZI01000042.1"/>
</dbReference>
<dbReference type="EMBL" id="SJZI01000042">
    <property type="protein sequence ID" value="TCJ14310.1"/>
    <property type="molecule type" value="Genomic_DNA"/>
</dbReference>
<keyword evidence="6" id="KW-0378">Hydrolase</keyword>
<dbReference type="PANTHER" id="PTHR43226">
    <property type="entry name" value="XAA-PRO AMINOPEPTIDASE 3"/>
    <property type="match status" value="1"/>
</dbReference>
<gene>
    <name evidence="10" type="ORF">EPD60_09945</name>
</gene>
<protein>
    <recommendedName>
        <fullName evidence="4">Xaa-Pro aminopeptidase</fullName>
        <ecNumber evidence="4">3.4.11.9</ecNumber>
    </recommendedName>
</protein>